<dbReference type="InterPro" id="IPR050710">
    <property type="entry name" value="Band7/mec-2_domain"/>
</dbReference>
<dbReference type="InterPro" id="IPR036013">
    <property type="entry name" value="Band_7/SPFH_dom_sf"/>
</dbReference>
<evidence type="ECO:0000313" key="5">
    <source>
        <dbReference type="Proteomes" id="UP000054047"/>
    </source>
</evidence>
<dbReference type="Pfam" id="PF01145">
    <property type="entry name" value="Band_7"/>
    <property type="match status" value="1"/>
</dbReference>
<reference evidence="4 5" key="1">
    <citation type="submission" date="2013-12" db="EMBL/GenBank/DDBJ databases">
        <title>Draft genome of the parsitic nematode Ancylostoma duodenale.</title>
        <authorList>
            <person name="Mitreva M."/>
        </authorList>
    </citation>
    <scope>NUCLEOTIDE SEQUENCE [LARGE SCALE GENOMIC DNA]</scope>
    <source>
        <strain evidence="4 5">Zhejiang</strain>
    </source>
</reference>
<dbReference type="GO" id="GO:0005739">
    <property type="term" value="C:mitochondrion"/>
    <property type="evidence" value="ECO:0007669"/>
    <property type="project" value="TreeGrafter"/>
</dbReference>
<dbReference type="AlphaFoldDB" id="A0A0C2GIN5"/>
<organism evidence="4 5">
    <name type="scientific">Ancylostoma duodenale</name>
    <dbReference type="NCBI Taxonomy" id="51022"/>
    <lineage>
        <taxon>Eukaryota</taxon>
        <taxon>Metazoa</taxon>
        <taxon>Ecdysozoa</taxon>
        <taxon>Nematoda</taxon>
        <taxon>Chromadorea</taxon>
        <taxon>Rhabditida</taxon>
        <taxon>Rhabditina</taxon>
        <taxon>Rhabditomorpha</taxon>
        <taxon>Strongyloidea</taxon>
        <taxon>Ancylostomatidae</taxon>
        <taxon>Ancylostomatinae</taxon>
        <taxon>Ancylostoma</taxon>
    </lineage>
</organism>
<evidence type="ECO:0000259" key="2">
    <source>
        <dbReference type="Pfam" id="PF01145"/>
    </source>
</evidence>
<evidence type="ECO:0000259" key="3">
    <source>
        <dbReference type="Pfam" id="PF16200"/>
    </source>
</evidence>
<feature type="domain" description="STML2-like C-terminal extension" evidence="3">
    <location>
        <begin position="131"/>
        <end position="192"/>
    </location>
</feature>
<feature type="domain" description="Band 7" evidence="2">
    <location>
        <begin position="2"/>
        <end position="93"/>
    </location>
</feature>
<dbReference type="Gene3D" id="3.30.479.30">
    <property type="entry name" value="Band 7 domain"/>
    <property type="match status" value="1"/>
</dbReference>
<dbReference type="SUPFAM" id="SSF117892">
    <property type="entry name" value="Band 7/SPFH domain"/>
    <property type="match status" value="1"/>
</dbReference>
<dbReference type="InterPro" id="IPR001107">
    <property type="entry name" value="Band_7"/>
</dbReference>
<keyword evidence="5" id="KW-1185">Reference proteome</keyword>
<evidence type="ECO:0000313" key="4">
    <source>
        <dbReference type="EMBL" id="KIH61065.1"/>
    </source>
</evidence>
<dbReference type="OrthoDB" id="434619at2759"/>
<dbReference type="Pfam" id="PF16200">
    <property type="entry name" value="Band_7_C"/>
    <property type="match status" value="1"/>
</dbReference>
<proteinExistence type="inferred from homology"/>
<name>A0A0C2GIN5_9BILA</name>
<dbReference type="InterPro" id="IPR032435">
    <property type="entry name" value="STML2-like_C"/>
</dbReference>
<dbReference type="Proteomes" id="UP000054047">
    <property type="component" value="Unassembled WGS sequence"/>
</dbReference>
<dbReference type="PANTHER" id="PTHR43327">
    <property type="entry name" value="STOMATIN-LIKE PROTEIN 2, MITOCHONDRIAL"/>
    <property type="match status" value="1"/>
</dbReference>
<sequence length="198" mass="21668">MRSEVGKISLDTVFREREQLNESIVAAINKAAEPWGIKCMRYEIRGLLLSDMHMPAKIQEAMQMQVEAERKKRAAILESEGHREAAINRAEGEKQAAILASEAMEAEQINVARGHAEALRIKAAARAEAIERIANALTQKGGDSAANLTVAEQYVTAFEKLAKESNTVVLPANLSEPSSMVAQALTLYENIAKKPAKQ</sequence>
<dbReference type="PANTHER" id="PTHR43327:SF10">
    <property type="entry name" value="STOMATIN-LIKE PROTEIN 2, MITOCHONDRIAL"/>
    <property type="match status" value="1"/>
</dbReference>
<protein>
    <recommendedName>
        <fullName evidence="6">SPFH/Band 7/PHB domain protein</fullName>
    </recommendedName>
</protein>
<accession>A0A0C2GIN5</accession>
<gene>
    <name evidence="4" type="ORF">ANCDUO_08669</name>
</gene>
<evidence type="ECO:0008006" key="6">
    <source>
        <dbReference type="Google" id="ProtNLM"/>
    </source>
</evidence>
<evidence type="ECO:0000256" key="1">
    <source>
        <dbReference type="ARBA" id="ARBA00008164"/>
    </source>
</evidence>
<dbReference type="EMBL" id="KN730429">
    <property type="protein sequence ID" value="KIH61065.1"/>
    <property type="molecule type" value="Genomic_DNA"/>
</dbReference>
<dbReference type="GO" id="GO:0007005">
    <property type="term" value="P:mitochondrion organization"/>
    <property type="evidence" value="ECO:0007669"/>
    <property type="project" value="TreeGrafter"/>
</dbReference>
<comment type="similarity">
    <text evidence="1">Belongs to the band 7/mec-2 family.</text>
</comment>